<name>A0A6A6G1K8_9PEZI</name>
<dbReference type="InterPro" id="IPR050426">
    <property type="entry name" value="Glycosyltransferase_28"/>
</dbReference>
<organism evidence="3 4">
    <name type="scientific">Elsinoe ampelina</name>
    <dbReference type="NCBI Taxonomy" id="302913"/>
    <lineage>
        <taxon>Eukaryota</taxon>
        <taxon>Fungi</taxon>
        <taxon>Dikarya</taxon>
        <taxon>Ascomycota</taxon>
        <taxon>Pezizomycotina</taxon>
        <taxon>Dothideomycetes</taxon>
        <taxon>Dothideomycetidae</taxon>
        <taxon>Myriangiales</taxon>
        <taxon>Elsinoaceae</taxon>
        <taxon>Elsinoe</taxon>
    </lineage>
</organism>
<dbReference type="InterPro" id="IPR004276">
    <property type="entry name" value="GlycoTrans_28_N"/>
</dbReference>
<accession>A0A6A6G1K8</accession>
<keyword evidence="1 3" id="KW-0808">Transferase</keyword>
<evidence type="ECO:0000313" key="3">
    <source>
        <dbReference type="EMBL" id="KAF2219605.1"/>
    </source>
</evidence>
<dbReference type="PANTHER" id="PTHR48050:SF27">
    <property type="entry name" value="GLUCOSYLTRANSFERASE, PUTATIVE (AFU_ORTHOLOGUE AFUA_7G04880)-RELATED"/>
    <property type="match status" value="1"/>
</dbReference>
<dbReference type="Proteomes" id="UP000799538">
    <property type="component" value="Unassembled WGS sequence"/>
</dbReference>
<dbReference type="GO" id="GO:0005975">
    <property type="term" value="P:carbohydrate metabolic process"/>
    <property type="evidence" value="ECO:0007669"/>
    <property type="project" value="InterPro"/>
</dbReference>
<dbReference type="InterPro" id="IPR002213">
    <property type="entry name" value="UDP_glucos_trans"/>
</dbReference>
<dbReference type="Gene3D" id="3.40.50.2000">
    <property type="entry name" value="Glycogen Phosphorylase B"/>
    <property type="match status" value="2"/>
</dbReference>
<keyword evidence="4" id="KW-1185">Reference proteome</keyword>
<dbReference type="FunFam" id="3.40.50.2000:FF:000100">
    <property type="entry name" value="Glycosyltransferase family 1 protein"/>
    <property type="match status" value="1"/>
</dbReference>
<evidence type="ECO:0000256" key="1">
    <source>
        <dbReference type="ARBA" id="ARBA00022679"/>
    </source>
</evidence>
<protein>
    <submittedName>
        <fullName evidence="3">Putative sterol glucosyltransferase</fullName>
    </submittedName>
</protein>
<dbReference type="CDD" id="cd03784">
    <property type="entry name" value="GT1_Gtf-like"/>
    <property type="match status" value="1"/>
</dbReference>
<evidence type="ECO:0000313" key="4">
    <source>
        <dbReference type="Proteomes" id="UP000799538"/>
    </source>
</evidence>
<dbReference type="SUPFAM" id="SSF53756">
    <property type="entry name" value="UDP-Glycosyltransferase/glycogen phosphorylase"/>
    <property type="match status" value="1"/>
</dbReference>
<dbReference type="FunFam" id="3.40.50.2000:FF:000009">
    <property type="entry name" value="Sterol 3-beta-glucosyltransferase UGT80A2"/>
    <property type="match status" value="1"/>
</dbReference>
<sequence length="750" mass="82620">MPHNKIQMPLEPTSDDDEVPPPYEEIQDVVADIQDDGRIPISLNRRVAQRFSRSLRQRHTKQVRDPHAQTSWTIPMNIVIQIVGSRGDVQPFIALGCELRKFKHRVRIATHAKFEQFVKDSGLEFFSIGGNPEELMAYMVKNPSLIPSMISLRNGDIQRKRIMVAEMLEGCWRSCIEPVDDKPFVADAIIASPPSFALVHRAQALGIPLHIMFTMPWTSTKAFPHPLANIQAHGIDPGLAKYASYGIVEFLTWQGLGDVINKFRKNLDLEPVPAWEGSGLTETLNIPTTYCWSPALIPKPEDWASHLNISGFFFCNPPDYKPPVGIADFLSKGSMPIYIGFGSIVLEDPAGMTKIILEAVRTCGVRAIISRGWSKLDGDCGDDILFIDDCPHEWLFKHVSAVVHHGGAGTTACGLANGCPTTIIPFFGDLGRCYSEMPGSGHEKRSRKYRRPMKAENGVKTAAKTFHSFLPFDTMPCSIFTDQPATWRYKRRGIRLSRTATEILIEKGYIREKDLTSLETEPLHIENRRWDPITASSSSMIGMTTDMANHTFGIFKNPYDEIMASKSRAEVDKSGGETALRVAGSSTRSFGMMNVSLFKGTMVDLPLALTEGLKAVPKLYGEAPQKHGAVGGWMSGGVVAGKSFAHGMVDGITDLVKQPMQGSREGAVGLAKGLGKGMLGFTTKTAAASLGLVAYTADGICKSIHRSVAGTTRKLIAKRKHEEGVWLLQQTADHDMVETVVRKFDLLKNA</sequence>
<dbReference type="EMBL" id="ML992516">
    <property type="protein sequence ID" value="KAF2219605.1"/>
    <property type="molecule type" value="Genomic_DNA"/>
</dbReference>
<dbReference type="AlphaFoldDB" id="A0A6A6G1K8"/>
<evidence type="ECO:0000259" key="2">
    <source>
        <dbReference type="Pfam" id="PF03033"/>
    </source>
</evidence>
<proteinExistence type="predicted"/>
<feature type="domain" description="Glycosyltransferase family 28 N-terminal" evidence="2">
    <location>
        <begin position="78"/>
        <end position="224"/>
    </location>
</feature>
<gene>
    <name evidence="3" type="ORF">BDZ85DRAFT_285437</name>
</gene>
<dbReference type="GO" id="GO:0016906">
    <property type="term" value="F:sterol 3-beta-glucosyltransferase activity"/>
    <property type="evidence" value="ECO:0007669"/>
    <property type="project" value="UniProtKB-ARBA"/>
</dbReference>
<dbReference type="OrthoDB" id="5835829at2759"/>
<dbReference type="PANTHER" id="PTHR48050">
    <property type="entry name" value="STEROL 3-BETA-GLUCOSYLTRANSFERASE"/>
    <property type="match status" value="1"/>
</dbReference>
<dbReference type="Pfam" id="PF03033">
    <property type="entry name" value="Glyco_transf_28"/>
    <property type="match status" value="1"/>
</dbReference>
<reference evidence="4" key="1">
    <citation type="journal article" date="2020" name="Stud. Mycol.">
        <title>101 Dothideomycetes genomes: A test case for predicting lifestyles and emergence of pathogens.</title>
        <authorList>
            <person name="Haridas S."/>
            <person name="Albert R."/>
            <person name="Binder M."/>
            <person name="Bloem J."/>
            <person name="LaButti K."/>
            <person name="Salamov A."/>
            <person name="Andreopoulos B."/>
            <person name="Baker S."/>
            <person name="Barry K."/>
            <person name="Bills G."/>
            <person name="Bluhm B."/>
            <person name="Cannon C."/>
            <person name="Castanera R."/>
            <person name="Culley D."/>
            <person name="Daum C."/>
            <person name="Ezra D."/>
            <person name="Gonzalez J."/>
            <person name="Henrissat B."/>
            <person name="Kuo A."/>
            <person name="Liang C."/>
            <person name="Lipzen A."/>
            <person name="Lutzoni F."/>
            <person name="Magnuson J."/>
            <person name="Mondo S."/>
            <person name="Nolan M."/>
            <person name="Ohm R."/>
            <person name="Pangilinan J."/>
            <person name="Park H.-J."/>
            <person name="Ramirez L."/>
            <person name="Alfaro M."/>
            <person name="Sun H."/>
            <person name="Tritt A."/>
            <person name="Yoshinaga Y."/>
            <person name="Zwiers L.-H."/>
            <person name="Turgeon B."/>
            <person name="Goodwin S."/>
            <person name="Spatafora J."/>
            <person name="Crous P."/>
            <person name="Grigoriev I."/>
        </authorList>
    </citation>
    <scope>NUCLEOTIDE SEQUENCE [LARGE SCALE GENOMIC DNA]</scope>
    <source>
        <strain evidence="4">CECT 20119</strain>
    </source>
</reference>